<dbReference type="PANTHER" id="PTHR15741">
    <property type="entry name" value="BASIC HELIX-LOOP-HELIX ZIP TRANSCRIPTION FACTOR"/>
    <property type="match status" value="1"/>
</dbReference>
<dbReference type="GO" id="GO:0000978">
    <property type="term" value="F:RNA polymerase II cis-regulatory region sequence-specific DNA binding"/>
    <property type="evidence" value="ECO:0007669"/>
    <property type="project" value="TreeGrafter"/>
</dbReference>
<evidence type="ECO:0000256" key="7">
    <source>
        <dbReference type="SAM" id="Coils"/>
    </source>
</evidence>
<evidence type="ECO:0000256" key="6">
    <source>
        <dbReference type="ARBA" id="ARBA00023242"/>
    </source>
</evidence>
<feature type="coiled-coil region" evidence="7">
    <location>
        <begin position="408"/>
        <end position="449"/>
    </location>
</feature>
<reference evidence="10" key="2">
    <citation type="submission" date="2025-08" db="UniProtKB">
        <authorList>
            <consortium name="Ensembl"/>
        </authorList>
    </citation>
    <scope>IDENTIFICATION</scope>
</reference>
<evidence type="ECO:0000256" key="5">
    <source>
        <dbReference type="ARBA" id="ARBA00023163"/>
    </source>
</evidence>
<dbReference type="InterPro" id="IPR036638">
    <property type="entry name" value="HLH_DNA-bd_sf"/>
</dbReference>
<reference evidence="10 11" key="1">
    <citation type="submission" date="2022-01" db="EMBL/GenBank/DDBJ databases">
        <title>A chromosome-scale genome assembly of the false clownfish, Amphiprion ocellaris.</title>
        <authorList>
            <person name="Ryu T."/>
        </authorList>
    </citation>
    <scope>NUCLEOTIDE SEQUENCE [LARGE SCALE GENOMIC DNA]</scope>
</reference>
<dbReference type="InterPro" id="IPR011598">
    <property type="entry name" value="bHLH_dom"/>
</dbReference>
<dbReference type="Proteomes" id="UP001501940">
    <property type="component" value="Chromosome 6"/>
</dbReference>
<protein>
    <recommendedName>
        <fullName evidence="9">BHLH domain-containing protein</fullName>
    </recommendedName>
</protein>
<accession>A0AAQ5YMJ2</accession>
<name>A0AAQ5YMJ2_AMPOC</name>
<keyword evidence="11" id="KW-1185">Reference proteome</keyword>
<evidence type="ECO:0000313" key="11">
    <source>
        <dbReference type="Proteomes" id="UP001501940"/>
    </source>
</evidence>
<feature type="region of interest" description="Disordered" evidence="8">
    <location>
        <begin position="316"/>
        <end position="356"/>
    </location>
</feature>
<dbReference type="SMART" id="SM00353">
    <property type="entry name" value="HLH"/>
    <property type="match status" value="1"/>
</dbReference>
<feature type="region of interest" description="Disordered" evidence="8">
    <location>
        <begin position="1"/>
        <end position="32"/>
    </location>
</feature>
<dbReference type="AlphaFoldDB" id="A0AAQ5YMJ2"/>
<evidence type="ECO:0000256" key="8">
    <source>
        <dbReference type="SAM" id="MobiDB-lite"/>
    </source>
</evidence>
<dbReference type="GO" id="GO:0005634">
    <property type="term" value="C:nucleus"/>
    <property type="evidence" value="ECO:0007669"/>
    <property type="project" value="UniProtKB-SubCell"/>
</dbReference>
<organism evidence="10 11">
    <name type="scientific">Amphiprion ocellaris</name>
    <name type="common">Clown anemonefish</name>
    <dbReference type="NCBI Taxonomy" id="80972"/>
    <lineage>
        <taxon>Eukaryota</taxon>
        <taxon>Metazoa</taxon>
        <taxon>Chordata</taxon>
        <taxon>Craniata</taxon>
        <taxon>Vertebrata</taxon>
        <taxon>Euteleostomi</taxon>
        <taxon>Actinopterygii</taxon>
        <taxon>Neopterygii</taxon>
        <taxon>Teleostei</taxon>
        <taxon>Neoteleostei</taxon>
        <taxon>Acanthomorphata</taxon>
        <taxon>Ovalentaria</taxon>
        <taxon>Pomacentridae</taxon>
        <taxon>Amphiprion</taxon>
    </lineage>
</organism>
<keyword evidence="5" id="KW-0804">Transcription</keyword>
<dbReference type="Pfam" id="PF00010">
    <property type="entry name" value="HLH"/>
    <property type="match status" value="1"/>
</dbReference>
<dbReference type="PROSITE" id="PS50888">
    <property type="entry name" value="BHLH"/>
    <property type="match status" value="1"/>
</dbReference>
<dbReference type="GO" id="GO:0000981">
    <property type="term" value="F:DNA-binding transcription factor activity, RNA polymerase II-specific"/>
    <property type="evidence" value="ECO:0007669"/>
    <property type="project" value="TreeGrafter"/>
</dbReference>
<comment type="subcellular location">
    <subcellularLocation>
        <location evidence="1">Nucleus</location>
    </subcellularLocation>
</comment>
<dbReference type="PANTHER" id="PTHR15741:SF40">
    <property type="entry name" value="MLX-INTERACTING PROTEIN"/>
    <property type="match status" value="1"/>
</dbReference>
<keyword evidence="3" id="KW-0805">Transcription regulation</keyword>
<dbReference type="Gene3D" id="4.10.280.10">
    <property type="entry name" value="Helix-loop-helix DNA-binding domain"/>
    <property type="match status" value="1"/>
</dbReference>
<evidence type="ECO:0000256" key="1">
    <source>
        <dbReference type="ARBA" id="ARBA00004123"/>
    </source>
</evidence>
<evidence type="ECO:0000259" key="9">
    <source>
        <dbReference type="PROSITE" id="PS50888"/>
    </source>
</evidence>
<feature type="domain" description="BHLH" evidence="9">
    <location>
        <begin position="367"/>
        <end position="418"/>
    </location>
</feature>
<keyword evidence="7" id="KW-0175">Coiled coil</keyword>
<dbReference type="Ensembl" id="ENSAOCT00000035663.1">
    <property type="protein sequence ID" value="ENSAOCP00000055043.1"/>
    <property type="gene ID" value="ENSAOCG00000005005.2"/>
</dbReference>
<feature type="compositionally biased region" description="Low complexity" evidence="8">
    <location>
        <begin position="345"/>
        <end position="354"/>
    </location>
</feature>
<evidence type="ECO:0000256" key="3">
    <source>
        <dbReference type="ARBA" id="ARBA00023015"/>
    </source>
</evidence>
<gene>
    <name evidence="10" type="primary">MLXIP</name>
</gene>
<keyword evidence="4" id="KW-0238">DNA-binding</keyword>
<evidence type="ECO:0000256" key="2">
    <source>
        <dbReference type="ARBA" id="ARBA00022553"/>
    </source>
</evidence>
<proteinExistence type="predicted"/>
<sequence>MATREVSLRQKYRHPPVTVKQEPDDDSDAEEPHLGLRRADGLECQIIHSGHFMVSSPHSEHPPKKGYDFDTVNKQTCQTYHFGKASTSHLSIDASLTKLFECMTLAYSGKLVSPKWKNFKGLKLLWRDKIRLNNAIWRAWYMQYVERRENPVCHFVTPLDGTMDLDVHRPAEALATEGKCWKRRIEIVIREYHKWRTYFKKRLQKHKDDDLSSLLKLSLFGEVSPDMLRVSFYQDEETAARRVTRKHSEPPAPMEMDALFDMDVLMSEFSDTLFSTLASHQPIAWPNPREIAHAGNADVIQPGLIPLQPNLDFMDSFDPLQGSSKAPAAPGSGQGSPCGLDQVPSPQSLISSSSTALVKNEQNQVCGRRTTHISAEQKRRSNINIGFKTLCSLVPIKSQSNVSNAVTLQKTVEYIGKLQQERQAMQEEVKRLREEIEELNTSISVCQEQLPATGVPVRRHRFDHMQEKFNEYVKSRTLQNWNFWIFSIIIKPLFESFNGMVSTSNRAELYQTTLQWLDRHCSLPVLRPMVLSTLRQLSTTTSILTDPSLLPEEAVQAATRTDVSSFSQRS</sequence>
<evidence type="ECO:0000313" key="10">
    <source>
        <dbReference type="Ensembl" id="ENSAOCP00000055043.1"/>
    </source>
</evidence>
<evidence type="ECO:0000256" key="4">
    <source>
        <dbReference type="ARBA" id="ARBA00023125"/>
    </source>
</evidence>
<dbReference type="FunFam" id="4.10.280.10:FF:000028">
    <property type="entry name" value="MLX interacting protein like"/>
    <property type="match status" value="1"/>
</dbReference>
<reference evidence="10" key="3">
    <citation type="submission" date="2025-09" db="UniProtKB">
        <authorList>
            <consortium name="Ensembl"/>
        </authorList>
    </citation>
    <scope>IDENTIFICATION</scope>
</reference>
<dbReference type="GO" id="GO:0046983">
    <property type="term" value="F:protein dimerization activity"/>
    <property type="evidence" value="ECO:0007669"/>
    <property type="project" value="InterPro"/>
</dbReference>
<keyword evidence="2" id="KW-0597">Phosphoprotein</keyword>
<keyword evidence="6" id="KW-0539">Nucleus</keyword>
<dbReference type="GeneTree" id="ENSGT00940000158691"/>
<dbReference type="InterPro" id="IPR052207">
    <property type="entry name" value="Max-like/E-box_TFs"/>
</dbReference>
<dbReference type="SUPFAM" id="SSF47459">
    <property type="entry name" value="HLH, helix-loop-helix DNA-binding domain"/>
    <property type="match status" value="1"/>
</dbReference>